<dbReference type="Proteomes" id="UP001231124">
    <property type="component" value="Unassembled WGS sequence"/>
</dbReference>
<feature type="transmembrane region" description="Helical" evidence="2">
    <location>
        <begin position="148"/>
        <end position="169"/>
    </location>
</feature>
<feature type="transmembrane region" description="Helical" evidence="2">
    <location>
        <begin position="74"/>
        <end position="96"/>
    </location>
</feature>
<evidence type="ECO:0000256" key="2">
    <source>
        <dbReference type="SAM" id="Phobius"/>
    </source>
</evidence>
<dbReference type="RefSeq" id="WP_238201767.1">
    <property type="nucleotide sequence ID" value="NZ_BPQE01000005.1"/>
</dbReference>
<sequence length="366" mass="38495">MRRPVLLGLTGAAALAFTLSAGGARGAAASCLAAWLVLVALPVGALPVTVVAERFGRKVRERGGTEMMAALRRLMTLMPAAALLGLPVIAAALPLYPWMSASPRTALAAVWFTAPFFFLRALAYLVAWTFLCLRFARPFDDPGEGRTVPAVALHAVVGTLFAIDCVAALDPRLDSALLGLLLMTAWSGLAFAAAILLAWEEPEPIGRNRVVPGRGRLIPLVVLLGLWAYMHSVQALIVWSANLPQEVAWYMARGGWAGRTLAIVAGIVALLAGLATLRPGRVTTRALAAGALFVHALEMFWLVTPALRDRFVLRLTDGAAALAVACLAAALTPPLSALLGRFQAPQAGPARSGRKPSRPARTGGTP</sequence>
<organism evidence="3 4">
    <name type="scientific">Methylobacterium aerolatum</name>
    <dbReference type="NCBI Taxonomy" id="418708"/>
    <lineage>
        <taxon>Bacteria</taxon>
        <taxon>Pseudomonadati</taxon>
        <taxon>Pseudomonadota</taxon>
        <taxon>Alphaproteobacteria</taxon>
        <taxon>Hyphomicrobiales</taxon>
        <taxon>Methylobacteriaceae</taxon>
        <taxon>Methylobacterium</taxon>
    </lineage>
</organism>
<protein>
    <submittedName>
        <fullName evidence="3">MFS family permease</fullName>
    </submittedName>
</protein>
<gene>
    <name evidence="3" type="ORF">QO012_002687</name>
</gene>
<reference evidence="3 4" key="1">
    <citation type="submission" date="2023-07" db="EMBL/GenBank/DDBJ databases">
        <title>Genomic Encyclopedia of Type Strains, Phase IV (KMG-IV): sequencing the most valuable type-strain genomes for metagenomic binning, comparative biology and taxonomic classification.</title>
        <authorList>
            <person name="Goeker M."/>
        </authorList>
    </citation>
    <scope>NUCLEOTIDE SEQUENCE [LARGE SCALE GENOMIC DNA]</scope>
    <source>
        <strain evidence="3 4">DSM 19013</strain>
    </source>
</reference>
<feature type="transmembrane region" description="Helical" evidence="2">
    <location>
        <begin position="175"/>
        <end position="199"/>
    </location>
</feature>
<comment type="caution">
    <text evidence="3">The sequence shown here is derived from an EMBL/GenBank/DDBJ whole genome shotgun (WGS) entry which is preliminary data.</text>
</comment>
<keyword evidence="2" id="KW-0812">Transmembrane</keyword>
<feature type="transmembrane region" description="Helical" evidence="2">
    <location>
        <begin position="32"/>
        <end position="53"/>
    </location>
</feature>
<evidence type="ECO:0000313" key="3">
    <source>
        <dbReference type="EMBL" id="MDQ0448179.1"/>
    </source>
</evidence>
<keyword evidence="2" id="KW-0472">Membrane</keyword>
<feature type="transmembrane region" description="Helical" evidence="2">
    <location>
        <begin position="287"/>
        <end position="307"/>
    </location>
</feature>
<feature type="region of interest" description="Disordered" evidence="1">
    <location>
        <begin position="345"/>
        <end position="366"/>
    </location>
</feature>
<feature type="transmembrane region" description="Helical" evidence="2">
    <location>
        <begin position="220"/>
        <end position="241"/>
    </location>
</feature>
<dbReference type="EMBL" id="JAUSVP010000007">
    <property type="protein sequence ID" value="MDQ0448179.1"/>
    <property type="molecule type" value="Genomic_DNA"/>
</dbReference>
<evidence type="ECO:0000256" key="1">
    <source>
        <dbReference type="SAM" id="MobiDB-lite"/>
    </source>
</evidence>
<proteinExistence type="predicted"/>
<accession>A0ABU0I0Q4</accession>
<feature type="transmembrane region" description="Helical" evidence="2">
    <location>
        <begin position="319"/>
        <end position="339"/>
    </location>
</feature>
<feature type="transmembrane region" description="Helical" evidence="2">
    <location>
        <begin position="108"/>
        <end position="136"/>
    </location>
</feature>
<evidence type="ECO:0000313" key="4">
    <source>
        <dbReference type="Proteomes" id="UP001231124"/>
    </source>
</evidence>
<keyword evidence="2" id="KW-1133">Transmembrane helix</keyword>
<feature type="transmembrane region" description="Helical" evidence="2">
    <location>
        <begin position="256"/>
        <end position="275"/>
    </location>
</feature>
<keyword evidence="4" id="KW-1185">Reference proteome</keyword>
<name>A0ABU0I0Q4_9HYPH</name>